<sequence>MRSLLIALIRVYQIVLSPLMGNHCRFYPSCSQYAREAIESHGVARGVGLAIRRVLRCHPWHPGGVDPVPEPSPKDR</sequence>
<accession>W6MBQ0</accession>
<organism evidence="2 3">
    <name type="scientific">Candidatus Competibacter denitrificans Run_A_D11</name>
    <dbReference type="NCBI Taxonomy" id="1400863"/>
    <lineage>
        <taxon>Bacteria</taxon>
        <taxon>Pseudomonadati</taxon>
        <taxon>Pseudomonadota</taxon>
        <taxon>Gammaproteobacteria</taxon>
        <taxon>Candidatus Competibacteraceae</taxon>
        <taxon>Candidatus Competibacter</taxon>
    </lineage>
</organism>
<gene>
    <name evidence="2" type="ORF">BN873_150236</name>
</gene>
<keyword evidence="3" id="KW-1185">Reference proteome</keyword>
<dbReference type="EMBL" id="CBTJ020000020">
    <property type="protein sequence ID" value="CDI01448.1"/>
    <property type="molecule type" value="Genomic_DNA"/>
</dbReference>
<evidence type="ECO:0000313" key="3">
    <source>
        <dbReference type="Proteomes" id="UP000035760"/>
    </source>
</evidence>
<reference evidence="2" key="1">
    <citation type="submission" date="2013-07" db="EMBL/GenBank/DDBJ databases">
        <authorList>
            <person name="McIlroy S."/>
        </authorList>
    </citation>
    <scope>NUCLEOTIDE SEQUENCE [LARGE SCALE GENOMIC DNA]</scope>
    <source>
        <strain evidence="2">Run_A_D11</strain>
    </source>
</reference>
<dbReference type="SMART" id="SM01234">
    <property type="entry name" value="Haemolytic"/>
    <property type="match status" value="1"/>
</dbReference>
<dbReference type="NCBIfam" id="TIGR00278">
    <property type="entry name" value="membrane protein insertion efficiency factor YidD"/>
    <property type="match status" value="1"/>
</dbReference>
<evidence type="ECO:0000313" key="2">
    <source>
        <dbReference type="EMBL" id="CDI01448.1"/>
    </source>
</evidence>
<dbReference type="GO" id="GO:0005886">
    <property type="term" value="C:plasma membrane"/>
    <property type="evidence" value="ECO:0007669"/>
    <property type="project" value="UniProtKB-SubCell"/>
</dbReference>
<evidence type="ECO:0000256" key="1">
    <source>
        <dbReference type="HAMAP-Rule" id="MF_00386"/>
    </source>
</evidence>
<proteinExistence type="inferred from homology"/>
<comment type="function">
    <text evidence="1">Could be involved in insertion of integral membrane proteins into the membrane.</text>
</comment>
<protein>
    <recommendedName>
        <fullName evidence="1">Putative membrane protein insertion efficiency factor</fullName>
    </recommendedName>
</protein>
<dbReference type="PANTHER" id="PTHR33383:SF1">
    <property type="entry name" value="MEMBRANE PROTEIN INSERTION EFFICIENCY FACTOR-RELATED"/>
    <property type="match status" value="1"/>
</dbReference>
<comment type="subcellular location">
    <subcellularLocation>
        <location evidence="1">Cell membrane</location>
        <topology evidence="1">Peripheral membrane protein</topology>
        <orientation evidence="1">Cytoplasmic side</orientation>
    </subcellularLocation>
</comment>
<dbReference type="OrthoDB" id="9801753at2"/>
<dbReference type="Pfam" id="PF01809">
    <property type="entry name" value="YidD"/>
    <property type="match status" value="1"/>
</dbReference>
<dbReference type="InterPro" id="IPR002696">
    <property type="entry name" value="Membr_insert_effic_factor_YidD"/>
</dbReference>
<keyword evidence="1" id="KW-0472">Membrane</keyword>
<reference evidence="2" key="2">
    <citation type="submission" date="2014-03" db="EMBL/GenBank/DDBJ databases">
        <title>Candidatus Competibacter-lineage genomes retrieved from metagenomes reveal functional metabolic diversity.</title>
        <authorList>
            <person name="McIlroy S.J."/>
            <person name="Albertsen M."/>
            <person name="Andresen E.K."/>
            <person name="Saunders A.M."/>
            <person name="Kristiansen R."/>
            <person name="Stokholm-Bjerregaard M."/>
            <person name="Nielsen K.L."/>
            <person name="Nielsen P.H."/>
        </authorList>
    </citation>
    <scope>NUCLEOTIDE SEQUENCE</scope>
    <source>
        <strain evidence="2">Run_A_D11</strain>
    </source>
</reference>
<dbReference type="AlphaFoldDB" id="W6MBQ0"/>
<keyword evidence="1" id="KW-1003">Cell membrane</keyword>
<dbReference type="STRING" id="1400863.BN873_150236"/>
<name>W6MBQ0_9GAMM</name>
<dbReference type="Proteomes" id="UP000035760">
    <property type="component" value="Unassembled WGS sequence"/>
</dbReference>
<comment type="similarity">
    <text evidence="1">Belongs to the UPF0161 family.</text>
</comment>
<dbReference type="RefSeq" id="WP_048670577.1">
    <property type="nucleotide sequence ID" value="NZ_CBTJ020000020.1"/>
</dbReference>
<dbReference type="HAMAP" id="MF_00386">
    <property type="entry name" value="UPF0161_YidD"/>
    <property type="match status" value="1"/>
</dbReference>
<dbReference type="PANTHER" id="PTHR33383">
    <property type="entry name" value="MEMBRANE PROTEIN INSERTION EFFICIENCY FACTOR-RELATED"/>
    <property type="match status" value="1"/>
</dbReference>
<comment type="caution">
    <text evidence="2">The sequence shown here is derived from an EMBL/GenBank/DDBJ whole genome shotgun (WGS) entry which is preliminary data.</text>
</comment>